<protein>
    <submittedName>
        <fullName evidence="2">Dimethylaniline monooxygenase, N-oxide-forming</fullName>
    </submittedName>
</protein>
<evidence type="ECO:0000313" key="2">
    <source>
        <dbReference type="EMBL" id="PWA35882.1"/>
    </source>
</evidence>
<name>A0A2U1KGK5_ARTAN</name>
<feature type="signal peptide" evidence="1">
    <location>
        <begin position="1"/>
        <end position="15"/>
    </location>
</feature>
<keyword evidence="2" id="KW-0503">Monooxygenase</keyword>
<proteinExistence type="predicted"/>
<organism evidence="2 3">
    <name type="scientific">Artemisia annua</name>
    <name type="common">Sweet wormwood</name>
    <dbReference type="NCBI Taxonomy" id="35608"/>
    <lineage>
        <taxon>Eukaryota</taxon>
        <taxon>Viridiplantae</taxon>
        <taxon>Streptophyta</taxon>
        <taxon>Embryophyta</taxon>
        <taxon>Tracheophyta</taxon>
        <taxon>Spermatophyta</taxon>
        <taxon>Magnoliopsida</taxon>
        <taxon>eudicotyledons</taxon>
        <taxon>Gunneridae</taxon>
        <taxon>Pentapetalae</taxon>
        <taxon>asterids</taxon>
        <taxon>campanulids</taxon>
        <taxon>Asterales</taxon>
        <taxon>Asteraceae</taxon>
        <taxon>Asteroideae</taxon>
        <taxon>Anthemideae</taxon>
        <taxon>Artemisiinae</taxon>
        <taxon>Artemisia</taxon>
    </lineage>
</organism>
<gene>
    <name evidence="2" type="ORF">CTI12_AA605360</name>
</gene>
<evidence type="ECO:0000313" key="3">
    <source>
        <dbReference type="Proteomes" id="UP000245207"/>
    </source>
</evidence>
<feature type="chain" id="PRO_5015589382" evidence="1">
    <location>
        <begin position="16"/>
        <end position="207"/>
    </location>
</feature>
<dbReference type="GO" id="GO:0004497">
    <property type="term" value="F:monooxygenase activity"/>
    <property type="evidence" value="ECO:0007669"/>
    <property type="project" value="UniProtKB-KW"/>
</dbReference>
<dbReference type="OrthoDB" id="66881at2759"/>
<sequence length="207" mass="22961">MILITVTFLFADVGGFVVDSHEGFVVEYEMNIDVELVSSLEYIGYDNLSSSGMSNRLSMPSTIVLDATVHAVVSNSVLAAASPTIKVLDFAHGVVRFHDNFSLGLHGISEGEEVGLFDQQFYEVKTELLKHPHLLLEEVSIYATGFNNVEKLKCVFETPKFGHYIVDLPRVPPYRRTIPTRITHAAAATEVSDGLSCLYTSRMSSRW</sequence>
<evidence type="ECO:0000256" key="1">
    <source>
        <dbReference type="SAM" id="SignalP"/>
    </source>
</evidence>
<reference evidence="2 3" key="1">
    <citation type="journal article" date="2018" name="Mol. Plant">
        <title>The genome of Artemisia annua provides insight into the evolution of Asteraceae family and artemisinin biosynthesis.</title>
        <authorList>
            <person name="Shen Q."/>
            <person name="Zhang L."/>
            <person name="Liao Z."/>
            <person name="Wang S."/>
            <person name="Yan T."/>
            <person name="Shi P."/>
            <person name="Liu M."/>
            <person name="Fu X."/>
            <person name="Pan Q."/>
            <person name="Wang Y."/>
            <person name="Lv Z."/>
            <person name="Lu X."/>
            <person name="Zhang F."/>
            <person name="Jiang W."/>
            <person name="Ma Y."/>
            <person name="Chen M."/>
            <person name="Hao X."/>
            <person name="Li L."/>
            <person name="Tang Y."/>
            <person name="Lv G."/>
            <person name="Zhou Y."/>
            <person name="Sun X."/>
            <person name="Brodelius P.E."/>
            <person name="Rose J.K.C."/>
            <person name="Tang K."/>
        </authorList>
    </citation>
    <scope>NUCLEOTIDE SEQUENCE [LARGE SCALE GENOMIC DNA]</scope>
    <source>
        <strain evidence="3">cv. Huhao1</strain>
        <tissue evidence="2">Leaf</tissue>
    </source>
</reference>
<keyword evidence="3" id="KW-1185">Reference proteome</keyword>
<comment type="caution">
    <text evidence="2">The sequence shown here is derived from an EMBL/GenBank/DDBJ whole genome shotgun (WGS) entry which is preliminary data.</text>
</comment>
<keyword evidence="2" id="KW-0560">Oxidoreductase</keyword>
<keyword evidence="1" id="KW-0732">Signal</keyword>
<dbReference type="EMBL" id="PKPP01019168">
    <property type="protein sequence ID" value="PWA35882.1"/>
    <property type="molecule type" value="Genomic_DNA"/>
</dbReference>
<accession>A0A2U1KGK5</accession>
<dbReference type="AlphaFoldDB" id="A0A2U1KGK5"/>
<dbReference type="Proteomes" id="UP000245207">
    <property type="component" value="Unassembled WGS sequence"/>
</dbReference>